<gene>
    <name evidence="5" type="primary">hxlR</name>
    <name evidence="5" type="ORF">IWT30_00306</name>
</gene>
<dbReference type="PANTHER" id="PTHR33204:SF37">
    <property type="entry name" value="HTH-TYPE TRANSCRIPTIONAL REGULATOR YODB"/>
    <property type="match status" value="1"/>
</dbReference>
<reference evidence="5 6" key="1">
    <citation type="submission" date="2015-11" db="EMBL/GenBank/DDBJ databases">
        <title>Draft genome sequences of new species of the genus Lactobacillus isolated from orchardgrass silage.</title>
        <authorList>
            <person name="Tohno M."/>
            <person name="Tanizawa Y."/>
            <person name="Arita M."/>
        </authorList>
    </citation>
    <scope>NUCLEOTIDE SEQUENCE [LARGE SCALE GENOMIC DNA]</scope>
    <source>
        <strain evidence="5 6">IWT30</strain>
    </source>
</reference>
<dbReference type="EMBL" id="BCMF01000002">
    <property type="protein sequence ID" value="GAW98361.1"/>
    <property type="molecule type" value="Genomic_DNA"/>
</dbReference>
<organism evidence="5 6">
    <name type="scientific">Secundilactobacillus mixtipabuli</name>
    <dbReference type="NCBI Taxonomy" id="1435342"/>
    <lineage>
        <taxon>Bacteria</taxon>
        <taxon>Bacillati</taxon>
        <taxon>Bacillota</taxon>
        <taxon>Bacilli</taxon>
        <taxon>Lactobacillales</taxon>
        <taxon>Lactobacillaceae</taxon>
        <taxon>Secundilactobacillus</taxon>
    </lineage>
</organism>
<dbReference type="InterPro" id="IPR036388">
    <property type="entry name" value="WH-like_DNA-bd_sf"/>
</dbReference>
<evidence type="ECO:0000256" key="2">
    <source>
        <dbReference type="ARBA" id="ARBA00023125"/>
    </source>
</evidence>
<dbReference type="PANTHER" id="PTHR33204">
    <property type="entry name" value="TRANSCRIPTIONAL REGULATOR, MARR FAMILY"/>
    <property type="match status" value="1"/>
</dbReference>
<sequence length="127" mass="14630">MDQVVDKTIDATQFELCPKFEWTFSILGKKWNGLIIDVLLNLGPQRFKDIANKVSKCSDRVLVERLKELENDGIVMRKTYKSSALIEYSLTEKGQDLADVMRSVHGWSEKWCDKQTAPKVDQCHQPL</sequence>
<dbReference type="SUPFAM" id="SSF46785">
    <property type="entry name" value="Winged helix' DNA-binding domain"/>
    <property type="match status" value="1"/>
</dbReference>
<accession>A0A1Z5I9S8</accession>
<comment type="caution">
    <text evidence="5">The sequence shown here is derived from an EMBL/GenBank/DDBJ whole genome shotgun (WGS) entry which is preliminary data.</text>
</comment>
<evidence type="ECO:0000256" key="1">
    <source>
        <dbReference type="ARBA" id="ARBA00023015"/>
    </source>
</evidence>
<dbReference type="Gene3D" id="1.10.10.10">
    <property type="entry name" value="Winged helix-like DNA-binding domain superfamily/Winged helix DNA-binding domain"/>
    <property type="match status" value="1"/>
</dbReference>
<name>A0A1Z5I9S8_9LACO</name>
<proteinExistence type="predicted"/>
<dbReference type="RefSeq" id="WP_089108195.1">
    <property type="nucleotide sequence ID" value="NZ_BCMF01000002.1"/>
</dbReference>
<keyword evidence="2" id="KW-0238">DNA-binding</keyword>
<keyword evidence="3" id="KW-0804">Transcription</keyword>
<evidence type="ECO:0000256" key="3">
    <source>
        <dbReference type="ARBA" id="ARBA00023163"/>
    </source>
</evidence>
<evidence type="ECO:0000313" key="6">
    <source>
        <dbReference type="Proteomes" id="UP000198374"/>
    </source>
</evidence>
<evidence type="ECO:0000259" key="4">
    <source>
        <dbReference type="PROSITE" id="PS51118"/>
    </source>
</evidence>
<dbReference type="OrthoDB" id="9800966at2"/>
<protein>
    <submittedName>
        <fullName evidence="5">HxlR family transcriptional regulator</fullName>
    </submittedName>
</protein>
<dbReference type="GO" id="GO:0003677">
    <property type="term" value="F:DNA binding"/>
    <property type="evidence" value="ECO:0007669"/>
    <property type="project" value="UniProtKB-KW"/>
</dbReference>
<evidence type="ECO:0000313" key="5">
    <source>
        <dbReference type="EMBL" id="GAW98361.1"/>
    </source>
</evidence>
<keyword evidence="1" id="KW-0805">Transcription regulation</keyword>
<dbReference type="PROSITE" id="PS51118">
    <property type="entry name" value="HTH_HXLR"/>
    <property type="match status" value="1"/>
</dbReference>
<keyword evidence="6" id="KW-1185">Reference proteome</keyword>
<dbReference type="Proteomes" id="UP000198374">
    <property type="component" value="Unassembled WGS sequence"/>
</dbReference>
<dbReference type="InterPro" id="IPR002577">
    <property type="entry name" value="HTH_HxlR"/>
</dbReference>
<dbReference type="Pfam" id="PF01638">
    <property type="entry name" value="HxlR"/>
    <property type="match status" value="1"/>
</dbReference>
<feature type="domain" description="HTH hxlR-type" evidence="4">
    <location>
        <begin position="17"/>
        <end position="116"/>
    </location>
</feature>
<dbReference type="InterPro" id="IPR036390">
    <property type="entry name" value="WH_DNA-bd_sf"/>
</dbReference>
<dbReference type="AlphaFoldDB" id="A0A1Z5I9S8"/>